<gene>
    <name evidence="7" type="ORF">P8192_10105</name>
</gene>
<evidence type="ECO:0000256" key="2">
    <source>
        <dbReference type="ARBA" id="ARBA00022475"/>
    </source>
</evidence>
<feature type="transmembrane region" description="Helical" evidence="6">
    <location>
        <begin position="128"/>
        <end position="150"/>
    </location>
</feature>
<evidence type="ECO:0000256" key="6">
    <source>
        <dbReference type="SAM" id="Phobius"/>
    </source>
</evidence>
<keyword evidence="5 6" id="KW-0472">Membrane</keyword>
<organism evidence="7 8">
    <name type="scientific">Citricoccus muralis</name>
    <dbReference type="NCBI Taxonomy" id="169134"/>
    <lineage>
        <taxon>Bacteria</taxon>
        <taxon>Bacillati</taxon>
        <taxon>Actinomycetota</taxon>
        <taxon>Actinomycetes</taxon>
        <taxon>Micrococcales</taxon>
        <taxon>Micrococcaceae</taxon>
        <taxon>Citricoccus</taxon>
    </lineage>
</organism>
<keyword evidence="4 6" id="KW-1133">Transmembrane helix</keyword>
<evidence type="ECO:0000256" key="5">
    <source>
        <dbReference type="ARBA" id="ARBA00023136"/>
    </source>
</evidence>
<evidence type="ECO:0000256" key="1">
    <source>
        <dbReference type="ARBA" id="ARBA00004651"/>
    </source>
</evidence>
<protein>
    <submittedName>
        <fullName evidence="7">LysE family translocator</fullName>
    </submittedName>
</protein>
<feature type="transmembrane region" description="Helical" evidence="6">
    <location>
        <begin position="69"/>
        <end position="87"/>
    </location>
</feature>
<feature type="transmembrane region" description="Helical" evidence="6">
    <location>
        <begin position="6"/>
        <end position="27"/>
    </location>
</feature>
<evidence type="ECO:0000313" key="8">
    <source>
        <dbReference type="Proteomes" id="UP001219037"/>
    </source>
</evidence>
<evidence type="ECO:0000313" key="7">
    <source>
        <dbReference type="EMBL" id="WFP15747.1"/>
    </source>
</evidence>
<keyword evidence="8" id="KW-1185">Reference proteome</keyword>
<comment type="subcellular location">
    <subcellularLocation>
        <location evidence="1">Cell membrane</location>
        <topology evidence="1">Multi-pass membrane protein</topology>
    </subcellularLocation>
</comment>
<reference evidence="7 8" key="1">
    <citation type="submission" date="2023-04" db="EMBL/GenBank/DDBJ databases">
        <title>Funneling lignin-derived compounds into biodiesel using alkali-halophilic Citricoccus sp. P2.</title>
        <authorList>
            <person name="Luo C.-B."/>
        </authorList>
    </citation>
    <scope>NUCLEOTIDE SEQUENCE [LARGE SCALE GENOMIC DNA]</scope>
    <source>
        <strain evidence="7 8">P2</strain>
    </source>
</reference>
<proteinExistence type="predicted"/>
<dbReference type="PANTHER" id="PTHR30086:SF20">
    <property type="entry name" value="ARGININE EXPORTER PROTEIN ARGO-RELATED"/>
    <property type="match status" value="1"/>
</dbReference>
<dbReference type="EMBL" id="CP121252">
    <property type="protein sequence ID" value="WFP15747.1"/>
    <property type="molecule type" value="Genomic_DNA"/>
</dbReference>
<sequence length="217" mass="22873">MTVQLLAFAATCLVVIVVPGPDFLLVLRNTVRAGRAGAAWTSAGILLGVFILGTAAALGVTALLETSSAVSTVVSIAGGIYLVWLGIQSLRSWLRLRREHAGALVGVKGNHMVKDVGTNRWSCFRQGLLTNLLNPKVVAFYLALFPQFTLDPLSPVAAHLVLAAAFWILCLLWYVVLVAFIGKLGAVLQRPKVVRRTEAVAGGALVGLGGVVLVPTP</sequence>
<feature type="transmembrane region" description="Helical" evidence="6">
    <location>
        <begin position="193"/>
        <end position="214"/>
    </location>
</feature>
<name>A0ABY8H517_9MICC</name>
<evidence type="ECO:0000256" key="3">
    <source>
        <dbReference type="ARBA" id="ARBA00022692"/>
    </source>
</evidence>
<evidence type="ECO:0000256" key="4">
    <source>
        <dbReference type="ARBA" id="ARBA00022989"/>
    </source>
</evidence>
<dbReference type="Proteomes" id="UP001219037">
    <property type="component" value="Chromosome"/>
</dbReference>
<feature type="transmembrane region" description="Helical" evidence="6">
    <location>
        <begin position="39"/>
        <end position="63"/>
    </location>
</feature>
<dbReference type="RefSeq" id="WP_278156741.1">
    <property type="nucleotide sequence ID" value="NZ_CP121252.1"/>
</dbReference>
<dbReference type="InterPro" id="IPR001123">
    <property type="entry name" value="LeuE-type"/>
</dbReference>
<keyword evidence="3 6" id="KW-0812">Transmembrane</keyword>
<keyword evidence="2" id="KW-1003">Cell membrane</keyword>
<feature type="transmembrane region" description="Helical" evidence="6">
    <location>
        <begin position="156"/>
        <end position="181"/>
    </location>
</feature>
<dbReference type="Pfam" id="PF01810">
    <property type="entry name" value="LysE"/>
    <property type="match status" value="1"/>
</dbReference>
<dbReference type="PANTHER" id="PTHR30086">
    <property type="entry name" value="ARGININE EXPORTER PROTEIN ARGO"/>
    <property type="match status" value="1"/>
</dbReference>
<dbReference type="PIRSF" id="PIRSF006324">
    <property type="entry name" value="LeuE"/>
    <property type="match status" value="1"/>
</dbReference>
<accession>A0ABY8H517</accession>